<evidence type="ECO:0000313" key="1">
    <source>
        <dbReference type="EMBL" id="CAB4153491.1"/>
    </source>
</evidence>
<organism evidence="1">
    <name type="scientific">uncultured Caudovirales phage</name>
    <dbReference type="NCBI Taxonomy" id="2100421"/>
    <lineage>
        <taxon>Viruses</taxon>
        <taxon>Duplodnaviria</taxon>
        <taxon>Heunggongvirae</taxon>
        <taxon>Uroviricota</taxon>
        <taxon>Caudoviricetes</taxon>
        <taxon>Peduoviridae</taxon>
        <taxon>Maltschvirus</taxon>
        <taxon>Maltschvirus maltsch</taxon>
    </lineage>
</organism>
<reference evidence="1" key="1">
    <citation type="submission" date="2020-04" db="EMBL/GenBank/DDBJ databases">
        <authorList>
            <person name="Chiriac C."/>
            <person name="Salcher M."/>
            <person name="Ghai R."/>
            <person name="Kavagutti S V."/>
        </authorList>
    </citation>
    <scope>NUCLEOTIDE SEQUENCE</scope>
</reference>
<name>A0A6J5N637_9CAUD</name>
<gene>
    <name evidence="1" type="ORF">UFOVP638_2</name>
</gene>
<proteinExistence type="predicted"/>
<accession>A0A6J5N637</accession>
<dbReference type="EMBL" id="LR796595">
    <property type="protein sequence ID" value="CAB4153491.1"/>
    <property type="molecule type" value="Genomic_DNA"/>
</dbReference>
<protein>
    <submittedName>
        <fullName evidence="1">Uncharacterized protein</fullName>
    </submittedName>
</protein>
<sequence>MAVKITIDFLDNPVLGDAFNYTLSVEAGDILYDNGQTVLDLNYITGSNEPLFDIQLKSNKPETINNTLQFLQNNWNHPNITYARVNDSIEVVVSIDDVVVSYGTELNDEITISDEIVTPEVSSLIYFAEYTDPENIDYYIRIYKKGFTGTATQINGYGVLKYGTAKDLLDPIRGNGLDLNLEADLSLTLEDLYTEEENIFSVLFFRGNKLLFDGFLKPDGIYQSFVSERWMLSLTCVDGLGILKDLAFVKPTGFPFTGRMSAIDVIFNCLQRTNVNLPINTSVNIYYEGLSATDTIDPLNEIYLSVDRFKKDDKDTIMNCQEVLSSVLNLFNANICQVEGEWYIYKANELLRNPLVKFRNYLKNSNAYDKIKTKNFAITLGSHINKRYPHHAGGNQQIEIKGSVSSVRLNYKYGFAKSLITNPNFNHDGFIYGGWSLPNQNLIILDPLKTQGIMSATKLGGFTDPPLYAIAESNSISLNVNDTIAINLKGNISNSFTGGEAKFVVTLTNVNGAIDYLKQDGSWSATPQSLMIAVNPIMNITIKTEPLRETGTVKIVAHEAIQRFASNLGGIYELTFADIQNTATTSSTGASGESHTVQRQNRPSSIAADSIEIFNGDSASLIYEGAIYQNDIITPTSKWYRRGFTESKPVLQIAGEDVLRISQSAAKMFSGDAYGLVPYLSVITIDGLTGVFMPIEWSYNTKSNIVSLKLLEGFTSELNDIKYNLTLDYGNTVKPTITS</sequence>